<feature type="domain" description="Peptidase metallopeptidase" evidence="1">
    <location>
        <begin position="55"/>
        <end position="199"/>
    </location>
</feature>
<sequence length="362" mass="40040">MRLTCKICSPFVPGLTGDAAEGAGDEVAARERPDNVRVTPLRSSVPGRTRAAVERLKLWENGRTLKVKFLDGEPSVQARVQQIAREWESVANLKLEFVTSGAGDIRVSFAEKDFSWSTVGTDALTVGPSEATMNYGWLEPDTDLREYQRVVRHEFGHALGMIHEHQNPAAQGQIPWDKPKVYAYYAQQGWSKADVDFNIFQVYSEDSTNHTQFDPTSIMEYAIPDALTIGSYAVGWNTEFSQTDIAFMRRQYPSNAPALTELTVGGPRVAADLATAGEVDTFHFVVDQAATHILTTEGPTDTVLTLHGPDDPGTVVTWDDDRGRGLNARIVRKLRPGQYWLTVRHKVAAATGQYTVGVKKSR</sequence>
<gene>
    <name evidence="2" type="ORF">JI746_06780</name>
</gene>
<reference evidence="2 3" key="1">
    <citation type="journal article" date="2017" name="Int. J. Syst. Evol. Microbiol.">
        <title>Ramlibacter alkalitolerans sp. nov., alkali-tolerant bacterium isolated from soil of ginseng.</title>
        <authorList>
            <person name="Lee D.H."/>
            <person name="Cha C.J."/>
        </authorList>
    </citation>
    <scope>NUCLEOTIDE SEQUENCE [LARGE SCALE GENOMIC DNA]</scope>
    <source>
        <strain evidence="2 3">KACC 19305</strain>
    </source>
</reference>
<dbReference type="EMBL" id="JAEQND010000003">
    <property type="protein sequence ID" value="MBL0424808.1"/>
    <property type="molecule type" value="Genomic_DNA"/>
</dbReference>
<protein>
    <submittedName>
        <fullName evidence="2">Peptidase</fullName>
    </submittedName>
</protein>
<dbReference type="InterPro" id="IPR006026">
    <property type="entry name" value="Peptidase_Metallo"/>
</dbReference>
<dbReference type="RefSeq" id="WP_201688039.1">
    <property type="nucleotide sequence ID" value="NZ_JAEQND010000003.1"/>
</dbReference>
<dbReference type="CDD" id="cd04327">
    <property type="entry name" value="ZnMc_MMP_like_3"/>
    <property type="match status" value="1"/>
</dbReference>
<dbReference type="Pfam" id="PF01400">
    <property type="entry name" value="Astacin"/>
    <property type="match status" value="1"/>
</dbReference>
<accession>A0ABS1JKQ5</accession>
<organism evidence="2 3">
    <name type="scientific">Ramlibacter alkalitolerans</name>
    <dbReference type="NCBI Taxonomy" id="2039631"/>
    <lineage>
        <taxon>Bacteria</taxon>
        <taxon>Pseudomonadati</taxon>
        <taxon>Pseudomonadota</taxon>
        <taxon>Betaproteobacteria</taxon>
        <taxon>Burkholderiales</taxon>
        <taxon>Comamonadaceae</taxon>
        <taxon>Ramlibacter</taxon>
    </lineage>
</organism>
<proteinExistence type="predicted"/>
<comment type="caution">
    <text evidence="2">The sequence shown here is derived from an EMBL/GenBank/DDBJ whole genome shotgun (WGS) entry which is preliminary data.</text>
</comment>
<dbReference type="Gene3D" id="2.60.120.380">
    <property type="match status" value="1"/>
</dbReference>
<evidence type="ECO:0000313" key="3">
    <source>
        <dbReference type="Proteomes" id="UP000622707"/>
    </source>
</evidence>
<dbReference type="InterPro" id="IPR001506">
    <property type="entry name" value="Peptidase_M12A"/>
</dbReference>
<keyword evidence="3" id="KW-1185">Reference proteome</keyword>
<dbReference type="Proteomes" id="UP000622707">
    <property type="component" value="Unassembled WGS sequence"/>
</dbReference>
<dbReference type="Gene3D" id="3.40.390.10">
    <property type="entry name" value="Collagenase (Catalytic Domain)"/>
    <property type="match status" value="1"/>
</dbReference>
<name>A0ABS1JKQ5_9BURK</name>
<dbReference type="SUPFAM" id="SSF55486">
    <property type="entry name" value="Metalloproteases ('zincins'), catalytic domain"/>
    <property type="match status" value="1"/>
</dbReference>
<dbReference type="SMART" id="SM00235">
    <property type="entry name" value="ZnMc"/>
    <property type="match status" value="1"/>
</dbReference>
<evidence type="ECO:0000259" key="1">
    <source>
        <dbReference type="SMART" id="SM00235"/>
    </source>
</evidence>
<evidence type="ECO:0000313" key="2">
    <source>
        <dbReference type="EMBL" id="MBL0424808.1"/>
    </source>
</evidence>
<dbReference type="InterPro" id="IPR024079">
    <property type="entry name" value="MetalloPept_cat_dom_sf"/>
</dbReference>